<evidence type="ECO:0000256" key="3">
    <source>
        <dbReference type="ARBA" id="ARBA00022452"/>
    </source>
</evidence>
<feature type="region of interest" description="Disordered" evidence="12">
    <location>
        <begin position="437"/>
        <end position="458"/>
    </location>
</feature>
<evidence type="ECO:0000256" key="5">
    <source>
        <dbReference type="ARBA" id="ARBA00022729"/>
    </source>
</evidence>
<comment type="similarity">
    <text evidence="10 11">Belongs to the TonB-dependent receptor family.</text>
</comment>
<evidence type="ECO:0000256" key="12">
    <source>
        <dbReference type="SAM" id="MobiDB-lite"/>
    </source>
</evidence>
<dbReference type="PROSITE" id="PS52016">
    <property type="entry name" value="TONB_DEPENDENT_REC_3"/>
    <property type="match status" value="1"/>
</dbReference>
<keyword evidence="4 10" id="KW-0812">Transmembrane</keyword>
<keyword evidence="2 10" id="KW-0813">Transport</keyword>
<evidence type="ECO:0000256" key="13">
    <source>
        <dbReference type="SAM" id="Phobius"/>
    </source>
</evidence>
<dbReference type="SUPFAM" id="SSF56935">
    <property type="entry name" value="Porins"/>
    <property type="match status" value="1"/>
</dbReference>
<evidence type="ECO:0000256" key="8">
    <source>
        <dbReference type="ARBA" id="ARBA00023170"/>
    </source>
</evidence>
<evidence type="ECO:0000256" key="11">
    <source>
        <dbReference type="RuleBase" id="RU003357"/>
    </source>
</evidence>
<dbReference type="RefSeq" id="WP_254422346.1">
    <property type="nucleotide sequence ID" value="NZ_CP019645.1"/>
</dbReference>
<evidence type="ECO:0000256" key="1">
    <source>
        <dbReference type="ARBA" id="ARBA00004571"/>
    </source>
</evidence>
<comment type="subcellular location">
    <subcellularLocation>
        <location evidence="1 10">Cell outer membrane</location>
        <topology evidence="1 10">Multi-pass membrane protein</topology>
    </subcellularLocation>
</comment>
<dbReference type="GO" id="GO:0044718">
    <property type="term" value="P:siderophore transmembrane transport"/>
    <property type="evidence" value="ECO:0007669"/>
    <property type="project" value="TreeGrafter"/>
</dbReference>
<keyword evidence="7 10" id="KW-0472">Membrane</keyword>
<dbReference type="InterPro" id="IPR036942">
    <property type="entry name" value="Beta-barrel_TonB_sf"/>
</dbReference>
<evidence type="ECO:0000259" key="14">
    <source>
        <dbReference type="Pfam" id="PF00593"/>
    </source>
</evidence>
<keyword evidence="6 11" id="KW-0798">TonB box</keyword>
<keyword evidence="8 16" id="KW-0675">Receptor</keyword>
<evidence type="ECO:0000256" key="9">
    <source>
        <dbReference type="ARBA" id="ARBA00023237"/>
    </source>
</evidence>
<feature type="domain" description="TonB-dependent receptor plug" evidence="15">
    <location>
        <begin position="119"/>
        <end position="223"/>
    </location>
</feature>
<evidence type="ECO:0000256" key="2">
    <source>
        <dbReference type="ARBA" id="ARBA00022448"/>
    </source>
</evidence>
<feature type="transmembrane region" description="Helical" evidence="13">
    <location>
        <begin position="65"/>
        <end position="83"/>
    </location>
</feature>
<dbReference type="KEGG" id="hbl:XJ32_09265"/>
<evidence type="ECO:0000259" key="15">
    <source>
        <dbReference type="Pfam" id="PF07715"/>
    </source>
</evidence>
<dbReference type="InterPro" id="IPR037066">
    <property type="entry name" value="Plug_dom_sf"/>
</dbReference>
<dbReference type="InterPro" id="IPR012910">
    <property type="entry name" value="Plug_dom"/>
</dbReference>
<sequence length="823" mass="92163">MFSYTYVYKKDNKENAFFTQFNPKAITAKNNDDTPFFSYSSRLDVTQAGFAKEYFIKKRFNKKSLYISIFCAYTLLFMESLFADSLDITDNTTSKDSNTKHYQAKAATVTATRIPTTITEAPGNVSIIDKESIKMRPNSKISDTLRGIEGLRQSKSRGMDTFDGVTIRGVSSGAMIMLDGVILNDMDNNTKMITAMNADDLEQVEVIRGPFSNLYGSGALSGAINFVTAMPNKFELRANIGYGNPFVPNTAQENLVRGYLSIGDTFFDNKLKLKASYGFTTTDGYAADSAWVYKGDTILNNGVTGGIPSKNPQGTDIVIIGDMGKQKYQTHDLKFKAQYDLTESITLDSGLMFNYYGYTHEDHTTFLRKNGEEYWGDNSNTCNNCGGNRPMPMYAGRGIGQERFAQNIFYVGYKQYFDDILLSARYSRIDGWRDFNNPDGGASGETNANTTLTGGPGSQTKDRFQTNNLDIFTNIPIFDVGQNLLIGFQARQLSMDESVFNLNDWTNYSSNGSNYVNTKENKGGKSLMSGVFIELRSEWNKYLSTTLGLRYDYWLGYDYYTKTNSQVTNNSKHKISPKATLNYYINDTSTLKASIGQGFRAPTLSQMFSTYKTNNGITTIGNPNLKPESATSFDIGFEQKLSFSQYQGLVKAYYFNTFMSDVIYNHLEGNTNYLKNGGLALINGLELSYKQNLPYNLSLLFTYTFTNSDMLRNPADKSIEGKKLTGIPEHLGYAQIAYDDSVFFGSFGIEMMSKPFSRADNKDTIGGVYSATDGYVLGDVRVGYRFLKHYEVAFNATNIFNQKYFSYYRAPGAAFFIQAGATF</sequence>
<dbReference type="PANTHER" id="PTHR30069:SF29">
    <property type="entry name" value="HEMOGLOBIN AND HEMOGLOBIN-HAPTOGLOBIN-BINDING PROTEIN 1-RELATED"/>
    <property type="match status" value="1"/>
</dbReference>
<dbReference type="Proteomes" id="UP000188298">
    <property type="component" value="Chromosome"/>
</dbReference>
<dbReference type="InterPro" id="IPR000531">
    <property type="entry name" value="Beta-barrel_TonB"/>
</dbReference>
<reference evidence="16 17" key="1">
    <citation type="submission" date="2017-02" db="EMBL/GenBank/DDBJ databases">
        <title>Whole genome sequencing of Helicobacter bilis strain AAQJH.</title>
        <authorList>
            <person name="Conlan S."/>
            <person name="Thomas P.J."/>
            <person name="Mullikin J."/>
            <person name="Palmore T.N."/>
            <person name="Frank K.M."/>
            <person name="Segre J.A."/>
        </authorList>
    </citation>
    <scope>NUCLEOTIDE SEQUENCE [LARGE SCALE GENOMIC DNA]</scope>
    <source>
        <strain evidence="16 17">AAQJH</strain>
    </source>
</reference>
<evidence type="ECO:0000256" key="6">
    <source>
        <dbReference type="ARBA" id="ARBA00023077"/>
    </source>
</evidence>
<evidence type="ECO:0000256" key="7">
    <source>
        <dbReference type="ARBA" id="ARBA00023136"/>
    </source>
</evidence>
<feature type="compositionally biased region" description="Polar residues" evidence="12">
    <location>
        <begin position="444"/>
        <end position="453"/>
    </location>
</feature>
<dbReference type="Pfam" id="PF07715">
    <property type="entry name" value="Plug"/>
    <property type="match status" value="1"/>
</dbReference>
<dbReference type="GO" id="GO:0015344">
    <property type="term" value="F:siderophore uptake transmembrane transporter activity"/>
    <property type="evidence" value="ECO:0007669"/>
    <property type="project" value="TreeGrafter"/>
</dbReference>
<dbReference type="Gene3D" id="2.40.170.20">
    <property type="entry name" value="TonB-dependent receptor, beta-barrel domain"/>
    <property type="match status" value="1"/>
</dbReference>
<keyword evidence="9 10" id="KW-0998">Cell outer membrane</keyword>
<evidence type="ECO:0000256" key="10">
    <source>
        <dbReference type="PROSITE-ProRule" id="PRU01360"/>
    </source>
</evidence>
<accession>A0A1Q2LIR9</accession>
<dbReference type="Gene3D" id="2.170.130.10">
    <property type="entry name" value="TonB-dependent receptor, plug domain"/>
    <property type="match status" value="1"/>
</dbReference>
<keyword evidence="13" id="KW-1133">Transmembrane helix</keyword>
<dbReference type="CDD" id="cd01347">
    <property type="entry name" value="ligand_gated_channel"/>
    <property type="match status" value="1"/>
</dbReference>
<dbReference type="AlphaFoldDB" id="A0A1Q2LIR9"/>
<feature type="domain" description="TonB-dependent receptor-like beta-barrel" evidence="14">
    <location>
        <begin position="383"/>
        <end position="799"/>
    </location>
</feature>
<keyword evidence="5" id="KW-0732">Signal</keyword>
<evidence type="ECO:0000313" key="17">
    <source>
        <dbReference type="Proteomes" id="UP000188298"/>
    </source>
</evidence>
<organism evidence="16 17">
    <name type="scientific">Helicobacter bilis</name>
    <dbReference type="NCBI Taxonomy" id="37372"/>
    <lineage>
        <taxon>Bacteria</taxon>
        <taxon>Pseudomonadati</taxon>
        <taxon>Campylobacterota</taxon>
        <taxon>Epsilonproteobacteria</taxon>
        <taxon>Campylobacterales</taxon>
        <taxon>Helicobacteraceae</taxon>
        <taxon>Helicobacter</taxon>
    </lineage>
</organism>
<name>A0A1Q2LIR9_9HELI</name>
<protein>
    <submittedName>
        <fullName evidence="16">TonB-dependent receptor</fullName>
    </submittedName>
</protein>
<dbReference type="InterPro" id="IPR039426">
    <property type="entry name" value="TonB-dep_rcpt-like"/>
</dbReference>
<dbReference type="GO" id="GO:0009279">
    <property type="term" value="C:cell outer membrane"/>
    <property type="evidence" value="ECO:0007669"/>
    <property type="project" value="UniProtKB-SubCell"/>
</dbReference>
<dbReference type="EMBL" id="CP019645">
    <property type="protein sequence ID" value="AQQ60245.1"/>
    <property type="molecule type" value="Genomic_DNA"/>
</dbReference>
<evidence type="ECO:0000313" key="16">
    <source>
        <dbReference type="EMBL" id="AQQ60245.1"/>
    </source>
</evidence>
<dbReference type="Pfam" id="PF00593">
    <property type="entry name" value="TonB_dep_Rec_b-barrel"/>
    <property type="match status" value="1"/>
</dbReference>
<dbReference type="PANTHER" id="PTHR30069">
    <property type="entry name" value="TONB-DEPENDENT OUTER MEMBRANE RECEPTOR"/>
    <property type="match status" value="1"/>
</dbReference>
<gene>
    <name evidence="16" type="ORF">XJ32_09265</name>
</gene>
<evidence type="ECO:0000256" key="4">
    <source>
        <dbReference type="ARBA" id="ARBA00022692"/>
    </source>
</evidence>
<keyword evidence="3 10" id="KW-1134">Transmembrane beta strand</keyword>
<proteinExistence type="inferred from homology"/>